<sequence length="173" mass="17738">MAENSLCSLRNLLNKGLNSYKGTIVKTVKIIKINPALPPLPALPTNPSAALAALAAIPIVQAPAIQLTRIAVRELAALSAAQSQPPGLPPIGSRLPPLPNTGPGPCPPRRFTAAAITTTPLPGAGSAAAHTPATTGQIRWPRAAADTAGPETLSRFLEEACSLTWAKRSALIA</sequence>
<name>A0A0C3GLT1_OIDMZ</name>
<reference evidence="2 3" key="1">
    <citation type="submission" date="2014-04" db="EMBL/GenBank/DDBJ databases">
        <authorList>
            <consortium name="DOE Joint Genome Institute"/>
            <person name="Kuo A."/>
            <person name="Martino E."/>
            <person name="Perotto S."/>
            <person name="Kohler A."/>
            <person name="Nagy L.G."/>
            <person name="Floudas D."/>
            <person name="Copeland A."/>
            <person name="Barry K.W."/>
            <person name="Cichocki N."/>
            <person name="Veneault-Fourrey C."/>
            <person name="LaButti K."/>
            <person name="Lindquist E.A."/>
            <person name="Lipzen A."/>
            <person name="Lundell T."/>
            <person name="Morin E."/>
            <person name="Murat C."/>
            <person name="Sun H."/>
            <person name="Tunlid A."/>
            <person name="Henrissat B."/>
            <person name="Grigoriev I.V."/>
            <person name="Hibbett D.S."/>
            <person name="Martin F."/>
            <person name="Nordberg H.P."/>
            <person name="Cantor M.N."/>
            <person name="Hua S.X."/>
        </authorList>
    </citation>
    <scope>NUCLEOTIDE SEQUENCE [LARGE SCALE GENOMIC DNA]</scope>
    <source>
        <strain evidence="2 3">Zn</strain>
    </source>
</reference>
<dbReference type="AlphaFoldDB" id="A0A0C3GLT1"/>
<dbReference type="EMBL" id="KN832925">
    <property type="protein sequence ID" value="KIM92529.1"/>
    <property type="molecule type" value="Genomic_DNA"/>
</dbReference>
<protein>
    <submittedName>
        <fullName evidence="2">Uncharacterized protein</fullName>
    </submittedName>
</protein>
<dbReference type="InParanoid" id="A0A0C3GLT1"/>
<dbReference type="Proteomes" id="UP000054321">
    <property type="component" value="Unassembled WGS sequence"/>
</dbReference>
<dbReference type="HOGENOM" id="CLU_1548066_0_0_1"/>
<evidence type="ECO:0000313" key="3">
    <source>
        <dbReference type="Proteomes" id="UP000054321"/>
    </source>
</evidence>
<feature type="region of interest" description="Disordered" evidence="1">
    <location>
        <begin position="82"/>
        <end position="104"/>
    </location>
</feature>
<evidence type="ECO:0000313" key="2">
    <source>
        <dbReference type="EMBL" id="KIM92529.1"/>
    </source>
</evidence>
<evidence type="ECO:0000256" key="1">
    <source>
        <dbReference type="SAM" id="MobiDB-lite"/>
    </source>
</evidence>
<gene>
    <name evidence="2" type="ORF">OIDMADRAFT_36530</name>
</gene>
<keyword evidence="3" id="KW-1185">Reference proteome</keyword>
<proteinExistence type="predicted"/>
<organism evidence="2 3">
    <name type="scientific">Oidiodendron maius (strain Zn)</name>
    <dbReference type="NCBI Taxonomy" id="913774"/>
    <lineage>
        <taxon>Eukaryota</taxon>
        <taxon>Fungi</taxon>
        <taxon>Dikarya</taxon>
        <taxon>Ascomycota</taxon>
        <taxon>Pezizomycotina</taxon>
        <taxon>Leotiomycetes</taxon>
        <taxon>Leotiomycetes incertae sedis</taxon>
        <taxon>Myxotrichaceae</taxon>
        <taxon>Oidiodendron</taxon>
    </lineage>
</organism>
<reference evidence="3" key="2">
    <citation type="submission" date="2015-01" db="EMBL/GenBank/DDBJ databases">
        <title>Evolutionary Origins and Diversification of the Mycorrhizal Mutualists.</title>
        <authorList>
            <consortium name="DOE Joint Genome Institute"/>
            <consortium name="Mycorrhizal Genomics Consortium"/>
            <person name="Kohler A."/>
            <person name="Kuo A."/>
            <person name="Nagy L.G."/>
            <person name="Floudas D."/>
            <person name="Copeland A."/>
            <person name="Barry K.W."/>
            <person name="Cichocki N."/>
            <person name="Veneault-Fourrey C."/>
            <person name="LaButti K."/>
            <person name="Lindquist E.A."/>
            <person name="Lipzen A."/>
            <person name="Lundell T."/>
            <person name="Morin E."/>
            <person name="Murat C."/>
            <person name="Riley R."/>
            <person name="Ohm R."/>
            <person name="Sun H."/>
            <person name="Tunlid A."/>
            <person name="Henrissat B."/>
            <person name="Grigoriev I.V."/>
            <person name="Hibbett D.S."/>
            <person name="Martin F."/>
        </authorList>
    </citation>
    <scope>NUCLEOTIDE SEQUENCE [LARGE SCALE GENOMIC DNA]</scope>
    <source>
        <strain evidence="3">Zn</strain>
    </source>
</reference>
<accession>A0A0C3GLT1</accession>